<reference evidence="2" key="2">
    <citation type="submission" date="2023-06" db="EMBL/GenBank/DDBJ databases">
        <title>Genome assembly of Pristionchus species.</title>
        <authorList>
            <person name="Yoshida K."/>
            <person name="Sommer R.J."/>
        </authorList>
    </citation>
    <scope>NUCLEOTIDE SEQUENCE</scope>
    <source>
        <strain evidence="2 4">RS5460</strain>
    </source>
</reference>
<gene>
    <name evidence="2" type="ORF">PMAYCL1PPCAC_01448</name>
    <name evidence="3" type="ORF">PMAYCL1PPCAC_33456</name>
</gene>
<reference evidence="4" key="1">
    <citation type="submission" date="2022-10" db="EMBL/GenBank/DDBJ databases">
        <title>Genome assembly of Pristionchus species.</title>
        <authorList>
            <person name="Yoshida K."/>
            <person name="Sommer R.J."/>
        </authorList>
    </citation>
    <scope>NUCLEOTIDE SEQUENCE [LARGE SCALE GENOMIC DNA]</scope>
    <source>
        <strain evidence="4">RS5460</strain>
    </source>
</reference>
<feature type="compositionally biased region" description="Low complexity" evidence="1">
    <location>
        <begin position="51"/>
        <end position="61"/>
    </location>
</feature>
<dbReference type="EMBL" id="BTRK01000037">
    <property type="protein sequence ID" value="GMR63261.1"/>
    <property type="molecule type" value="Genomic_DNA"/>
</dbReference>
<name>A0AAN4YZH4_9BILA</name>
<feature type="non-terminal residue" evidence="2">
    <location>
        <position position="1"/>
    </location>
</feature>
<sequence length="385" mass="43166">SRPYLPDFIMSDKVNMSLDEIIRASKARRANESTGGRNTIAKKQGARLSTGRGRAAGRPGGMRAFSKKIVKKAVVGQRNATRRNLNTSGMIPRSEVKNIVNKAVKQAIKQSNANIGIAGRLGGTIPRNIITASKLAQLSQRSRTIQRNRGAPVMRQRGRGFAPAQPVQYVQEVVSPRPVRIIRQPVQAPVVQVVERIVPARQQIRKIGGRGLVARQQQIARVGGGGRIVRQAPVMLRQPGVQRVQRVIQRPAVQQQRIIQRPAMQQQRVIQRPIQQRVIRQPQQVIYERPAPQRVQVVRHQAPAQRVQVIRQAAPARRNNVQYVEYTTAPSAARNKNMRMRDALGLGNPRQVVRQAQRFEPSSSFLADRTVSTVRGRGFSRRNDW</sequence>
<keyword evidence="4" id="KW-1185">Reference proteome</keyword>
<evidence type="ECO:0000313" key="3">
    <source>
        <dbReference type="EMBL" id="GMR63261.1"/>
    </source>
</evidence>
<proteinExistence type="predicted"/>
<feature type="region of interest" description="Disordered" evidence="1">
    <location>
        <begin position="29"/>
        <end position="61"/>
    </location>
</feature>
<protein>
    <submittedName>
        <fullName evidence="2">Uncharacterized protein</fullName>
    </submittedName>
</protein>
<dbReference type="Proteomes" id="UP001328107">
    <property type="component" value="Unassembled WGS sequence"/>
</dbReference>
<comment type="caution">
    <text evidence="2">The sequence shown here is derived from an EMBL/GenBank/DDBJ whole genome shotgun (WGS) entry which is preliminary data.</text>
</comment>
<accession>A0AAN4YZH4</accession>
<evidence type="ECO:0000256" key="1">
    <source>
        <dbReference type="SAM" id="MobiDB-lite"/>
    </source>
</evidence>
<dbReference type="AlphaFoldDB" id="A0AAN4YZH4"/>
<evidence type="ECO:0000313" key="4">
    <source>
        <dbReference type="Proteomes" id="UP001328107"/>
    </source>
</evidence>
<organism evidence="2 4">
    <name type="scientific">Pristionchus mayeri</name>
    <dbReference type="NCBI Taxonomy" id="1317129"/>
    <lineage>
        <taxon>Eukaryota</taxon>
        <taxon>Metazoa</taxon>
        <taxon>Ecdysozoa</taxon>
        <taxon>Nematoda</taxon>
        <taxon>Chromadorea</taxon>
        <taxon>Rhabditida</taxon>
        <taxon>Rhabditina</taxon>
        <taxon>Diplogasteromorpha</taxon>
        <taxon>Diplogasteroidea</taxon>
        <taxon>Neodiplogasteridae</taxon>
        <taxon>Pristionchus</taxon>
    </lineage>
</organism>
<dbReference type="EMBL" id="BTRK01000001">
    <property type="protein sequence ID" value="GMR31253.1"/>
    <property type="molecule type" value="Genomic_DNA"/>
</dbReference>
<evidence type="ECO:0000313" key="2">
    <source>
        <dbReference type="EMBL" id="GMR31253.1"/>
    </source>
</evidence>